<name>X0T557_9ZZZZ</name>
<feature type="non-terminal residue" evidence="1">
    <location>
        <position position="1"/>
    </location>
</feature>
<dbReference type="EMBL" id="BARS01009194">
    <property type="protein sequence ID" value="GAF71205.1"/>
    <property type="molecule type" value="Genomic_DNA"/>
</dbReference>
<evidence type="ECO:0000313" key="1">
    <source>
        <dbReference type="EMBL" id="GAF71205.1"/>
    </source>
</evidence>
<gene>
    <name evidence="1" type="ORF">S01H1_17346</name>
</gene>
<accession>X0T557</accession>
<organism evidence="1">
    <name type="scientific">marine sediment metagenome</name>
    <dbReference type="NCBI Taxonomy" id="412755"/>
    <lineage>
        <taxon>unclassified sequences</taxon>
        <taxon>metagenomes</taxon>
        <taxon>ecological metagenomes</taxon>
    </lineage>
</organism>
<dbReference type="AlphaFoldDB" id="X0T557"/>
<reference evidence="1" key="1">
    <citation type="journal article" date="2014" name="Front. Microbiol.">
        <title>High frequency of phylogenetically diverse reductive dehalogenase-homologous genes in deep subseafloor sedimentary metagenomes.</title>
        <authorList>
            <person name="Kawai M."/>
            <person name="Futagami T."/>
            <person name="Toyoda A."/>
            <person name="Takaki Y."/>
            <person name="Nishi S."/>
            <person name="Hori S."/>
            <person name="Arai W."/>
            <person name="Tsubouchi T."/>
            <person name="Morono Y."/>
            <person name="Uchiyama I."/>
            <person name="Ito T."/>
            <person name="Fujiyama A."/>
            <person name="Inagaki F."/>
            <person name="Takami H."/>
        </authorList>
    </citation>
    <scope>NUCLEOTIDE SEQUENCE</scope>
    <source>
        <strain evidence="1">Expedition CK06-06</strain>
    </source>
</reference>
<sequence>ITVVNPILTFLIDTYVLKERSEIIKKSTDILMEKTPVQITI</sequence>
<protein>
    <submittedName>
        <fullName evidence="1">Uncharacterized protein</fullName>
    </submittedName>
</protein>
<proteinExistence type="predicted"/>
<comment type="caution">
    <text evidence="1">The sequence shown here is derived from an EMBL/GenBank/DDBJ whole genome shotgun (WGS) entry which is preliminary data.</text>
</comment>